<reference evidence="2 3" key="1">
    <citation type="submission" date="2019-10" db="EMBL/GenBank/DDBJ databases">
        <authorList>
            <person name="Wolf R A."/>
        </authorList>
    </citation>
    <scope>NUCLEOTIDE SEQUENCE [LARGE SCALE GENOMIC DNA]</scope>
    <source>
        <strain evidence="2">Collinsella_aerofaciens_AK_138A</strain>
    </source>
</reference>
<protein>
    <submittedName>
        <fullName evidence="2">Uncharacterized protein</fullName>
    </submittedName>
</protein>
<accession>A0A5K1JD44</accession>
<sequence length="145" mass="17115">MPKRMESYRVDSVERARVVKRARNKSTYFWRDAEDRYISQHRTDGYVLISEGLKGMGYYRSPEAVRMHAYRCLKFPLSKYPEHGVRKCVECGCYDARPGTVAGRAGFCPTCWTKRKAQAMREGKSERAAESEYQREKKKRRKRDE</sequence>
<dbReference type="Proteomes" id="UP000330807">
    <property type="component" value="Unassembled WGS sequence"/>
</dbReference>
<evidence type="ECO:0000256" key="1">
    <source>
        <dbReference type="SAM" id="MobiDB-lite"/>
    </source>
</evidence>
<name>A0A5K1JD44_9ACTN</name>
<feature type="compositionally biased region" description="Basic residues" evidence="1">
    <location>
        <begin position="136"/>
        <end position="145"/>
    </location>
</feature>
<evidence type="ECO:0000313" key="2">
    <source>
        <dbReference type="EMBL" id="VWM02198.1"/>
    </source>
</evidence>
<evidence type="ECO:0000313" key="3">
    <source>
        <dbReference type="Proteomes" id="UP000330807"/>
    </source>
</evidence>
<proteinExistence type="predicted"/>
<organism evidence="2 3">
    <name type="scientific">Collinsella aerofaciens</name>
    <dbReference type="NCBI Taxonomy" id="74426"/>
    <lineage>
        <taxon>Bacteria</taxon>
        <taxon>Bacillati</taxon>
        <taxon>Actinomycetota</taxon>
        <taxon>Coriobacteriia</taxon>
        <taxon>Coriobacteriales</taxon>
        <taxon>Coriobacteriaceae</taxon>
        <taxon>Collinsella</taxon>
    </lineage>
</organism>
<dbReference type="AlphaFoldDB" id="A0A5K1JD44"/>
<feature type="region of interest" description="Disordered" evidence="1">
    <location>
        <begin position="119"/>
        <end position="145"/>
    </location>
</feature>
<dbReference type="RefSeq" id="WP_152078114.1">
    <property type="nucleotide sequence ID" value="NZ_CABWIH010000056.1"/>
</dbReference>
<gene>
    <name evidence="2" type="ORF">LMKDKBCB_02270</name>
</gene>
<dbReference type="EMBL" id="CABWIH010000056">
    <property type="protein sequence ID" value="VWM02198.1"/>
    <property type="molecule type" value="Genomic_DNA"/>
</dbReference>
<feature type="compositionally biased region" description="Basic and acidic residues" evidence="1">
    <location>
        <begin position="119"/>
        <end position="135"/>
    </location>
</feature>